<name>A0ABY4T0Z7_9GAMM</name>
<dbReference type="RefSeq" id="WP_250339332.1">
    <property type="nucleotide sequence ID" value="NZ_CP063231.1"/>
</dbReference>
<evidence type="ECO:0000259" key="2">
    <source>
        <dbReference type="Pfam" id="PF01471"/>
    </source>
</evidence>
<protein>
    <submittedName>
        <fullName evidence="4">DUF2235 domain-containing protein</fullName>
    </submittedName>
</protein>
<organism evidence="4 5">
    <name type="scientific">Luteibacter flocculans</name>
    <dbReference type="NCBI Taxonomy" id="2780091"/>
    <lineage>
        <taxon>Bacteria</taxon>
        <taxon>Pseudomonadati</taxon>
        <taxon>Pseudomonadota</taxon>
        <taxon>Gammaproteobacteria</taxon>
        <taxon>Lysobacterales</taxon>
        <taxon>Rhodanobacteraceae</taxon>
        <taxon>Luteibacter</taxon>
    </lineage>
</organism>
<reference evidence="4" key="1">
    <citation type="submission" date="2020-10" db="EMBL/GenBank/DDBJ databases">
        <title>Whole-genome sequence of Luteibacter sp. EIF3.</title>
        <authorList>
            <person name="Friedrich I."/>
            <person name="Hertel R."/>
            <person name="Daniel R."/>
        </authorList>
    </citation>
    <scope>NUCLEOTIDE SEQUENCE</scope>
    <source>
        <strain evidence="4">EIF3</strain>
    </source>
</reference>
<feature type="compositionally biased region" description="Polar residues" evidence="1">
    <location>
        <begin position="408"/>
        <end position="417"/>
    </location>
</feature>
<feature type="region of interest" description="Disordered" evidence="1">
    <location>
        <begin position="539"/>
        <end position="613"/>
    </location>
</feature>
<dbReference type="InterPro" id="IPR002477">
    <property type="entry name" value="Peptidoglycan-bd-like"/>
</dbReference>
<dbReference type="EMBL" id="CP063231">
    <property type="protein sequence ID" value="URL58638.1"/>
    <property type="molecule type" value="Genomic_DNA"/>
</dbReference>
<feature type="compositionally biased region" description="Low complexity" evidence="1">
    <location>
        <begin position="576"/>
        <end position="603"/>
    </location>
</feature>
<dbReference type="PANTHER" id="PTHR33840">
    <property type="match status" value="1"/>
</dbReference>
<evidence type="ECO:0000313" key="4">
    <source>
        <dbReference type="EMBL" id="URL58638.1"/>
    </source>
</evidence>
<evidence type="ECO:0000313" key="5">
    <source>
        <dbReference type="Proteomes" id="UP001056681"/>
    </source>
</evidence>
<evidence type="ECO:0000259" key="3">
    <source>
        <dbReference type="Pfam" id="PF09994"/>
    </source>
</evidence>
<dbReference type="Pfam" id="PF09994">
    <property type="entry name" value="T6SS_Tle1-like_cat"/>
    <property type="match status" value="1"/>
</dbReference>
<dbReference type="Pfam" id="PF01471">
    <property type="entry name" value="PG_binding_1"/>
    <property type="match status" value="1"/>
</dbReference>
<sequence length="718" mass="78139">MAEKHRMGLDGLMQDGVKADLMTPMDEAWYDNARSELSNLRVPGLFAATNPHERLFFANFDGTGNDLYGDPEHPTNVGALHIQIEAVSGRNPRISSVYLPGPGTQKNPIARVWDGATGNTYDALLEEMYAELVAKAREWKKEDPHADIRIVTTGFSRGAEQAAGFSRMVHERGIQDIEGLTAKPARAAGSKELAWILPPLVLPGRTPISEVLFDPVGTGRPRDHDRTLPSSVVSGLQIVARDERRNSFPSTQIIPQGHSSDGRFLGVTVPGSHSDIGGSYHLDGLSILNFNLAADFINAHSDVPLVVKQGEPKDPRRYVIHHSEEHLPIYRTSRFDDDGLRDVMGAQVSPPNCRLVQVCALPEPLDPALQVRVGERHPVTIGPVPPSDPADIVAAMEASARASRDVETQTPEITTPERSTREPSPAPLLPGLEALNERPQVPLRLDPVDVDPVSPPAAHIEARPLRHGMQGADVAALQGQLAQLGFTDARARPLPADGVFGDFTQAAVEVFQVERGLPVDGIVGPETRTAIAEATLDQARSMTAQQRGIERSQPHAAVSNDRADWPAAWPEPTLFPSSPAASSPLPARQAPDPDAPPLAAGPRNTSDPRHPESSTHVLYNALREYIPDASDDRLLQFTAACHEHHITARNLSDIRLDEDALTISFRGDGWMALPVTVDLKQSPQPEEAIQKIEQFDQWKMQAHEVAQNAQLAQQGPLR</sequence>
<dbReference type="InterPro" id="IPR018712">
    <property type="entry name" value="Tle1-like_cat"/>
</dbReference>
<evidence type="ECO:0000256" key="1">
    <source>
        <dbReference type="SAM" id="MobiDB-lite"/>
    </source>
</evidence>
<dbReference type="SUPFAM" id="SSF47090">
    <property type="entry name" value="PGBD-like"/>
    <property type="match status" value="1"/>
</dbReference>
<feature type="domain" description="Peptidoglycan binding-like" evidence="2">
    <location>
        <begin position="470"/>
        <end position="531"/>
    </location>
</feature>
<dbReference type="InterPro" id="IPR036365">
    <property type="entry name" value="PGBD-like_sf"/>
</dbReference>
<dbReference type="Proteomes" id="UP001056681">
    <property type="component" value="Chromosome"/>
</dbReference>
<dbReference type="PANTHER" id="PTHR33840:SF1">
    <property type="entry name" value="TLE1 PHOSPHOLIPASE DOMAIN-CONTAINING PROTEIN"/>
    <property type="match status" value="1"/>
</dbReference>
<dbReference type="InterPro" id="IPR036366">
    <property type="entry name" value="PGBDSf"/>
</dbReference>
<accession>A0ABY4T0Z7</accession>
<dbReference type="Gene3D" id="1.10.101.10">
    <property type="entry name" value="PGBD-like superfamily/PGBD"/>
    <property type="match status" value="1"/>
</dbReference>
<feature type="region of interest" description="Disordered" evidence="1">
    <location>
        <begin position="400"/>
        <end position="426"/>
    </location>
</feature>
<feature type="domain" description="T6SS Phospholipase effector Tle1-like catalytic" evidence="3">
    <location>
        <begin position="60"/>
        <end position="175"/>
    </location>
</feature>
<keyword evidence="5" id="KW-1185">Reference proteome</keyword>
<proteinExistence type="predicted"/>
<gene>
    <name evidence="4" type="ORF">IM816_00395</name>
</gene>